<keyword evidence="1" id="KW-0472">Membrane</keyword>
<evidence type="ECO:0000313" key="3">
    <source>
        <dbReference type="Proteomes" id="UP001257948"/>
    </source>
</evidence>
<evidence type="ECO:0000256" key="1">
    <source>
        <dbReference type="SAM" id="Phobius"/>
    </source>
</evidence>
<keyword evidence="1" id="KW-0812">Transmembrane</keyword>
<keyword evidence="1" id="KW-1133">Transmembrane helix</keyword>
<dbReference type="Proteomes" id="UP001257948">
    <property type="component" value="Unassembled WGS sequence"/>
</dbReference>
<organism evidence="2 3">
    <name type="scientific">Streptomyces justiciae</name>
    <dbReference type="NCBI Taxonomy" id="2780140"/>
    <lineage>
        <taxon>Bacteria</taxon>
        <taxon>Bacillati</taxon>
        <taxon>Actinomycetota</taxon>
        <taxon>Actinomycetes</taxon>
        <taxon>Kitasatosporales</taxon>
        <taxon>Streptomycetaceae</taxon>
        <taxon>Streptomyces</taxon>
    </lineage>
</organism>
<name>A0ABU3M4T0_9ACTN</name>
<keyword evidence="3" id="KW-1185">Reference proteome</keyword>
<evidence type="ECO:0000313" key="2">
    <source>
        <dbReference type="EMBL" id="MDT7846509.1"/>
    </source>
</evidence>
<feature type="transmembrane region" description="Helical" evidence="1">
    <location>
        <begin position="44"/>
        <end position="61"/>
    </location>
</feature>
<proteinExistence type="predicted"/>
<gene>
    <name evidence="2" type="ORF">RQC66_37915</name>
</gene>
<dbReference type="EMBL" id="JAVTLL010000036">
    <property type="protein sequence ID" value="MDT7846509.1"/>
    <property type="molecule type" value="Genomic_DNA"/>
</dbReference>
<comment type="caution">
    <text evidence="2">The sequence shown here is derived from an EMBL/GenBank/DDBJ whole genome shotgun (WGS) entry which is preliminary data.</text>
</comment>
<dbReference type="RefSeq" id="WP_314206812.1">
    <property type="nucleotide sequence ID" value="NZ_JAVTLL010000036.1"/>
</dbReference>
<reference evidence="3" key="1">
    <citation type="submission" date="2023-07" db="EMBL/GenBank/DDBJ databases">
        <title>Draft genome sequence of the endophytic actinobacterium Streptomyces justiciae WPN32, a potential antibiotic producer.</title>
        <authorList>
            <person name="Yasawong M."/>
            <person name="Pana W."/>
            <person name="Ganta P."/>
            <person name="Santapan N."/>
            <person name="Songngamsuk T."/>
            <person name="Phatcharaharikarn M."/>
            <person name="Kerdtoob S."/>
            <person name="Nantapong N."/>
        </authorList>
    </citation>
    <scope>NUCLEOTIDE SEQUENCE [LARGE SCALE GENOMIC DNA]</scope>
    <source>
        <strain evidence="3">WPN32</strain>
    </source>
</reference>
<accession>A0ABU3M4T0</accession>
<sequence>MGQHTETAHDRRWSRDLIDSVRCAGVLLCLLLLVDRAADTLSPWRIVLWCTLAGLLFLVLYPSRVSVGEGWLASRRLLRTRRVRTDLLLSVRCRDGVSPRLVFRDIYGDRVEIGPQVLLDNPDIWHRLTEDTHKSLANGTLTCGATALRQMTERIDQETAATVFKVSGLS</sequence>
<protein>
    <submittedName>
        <fullName evidence="2">Uncharacterized protein</fullName>
    </submittedName>
</protein>